<evidence type="ECO:0000313" key="1">
    <source>
        <dbReference type="EMBL" id="OYX35970.1"/>
    </source>
</evidence>
<evidence type="ECO:0000313" key="2">
    <source>
        <dbReference type="Proteomes" id="UP000215595"/>
    </source>
</evidence>
<accession>A0A258FTN4</accession>
<dbReference type="AlphaFoldDB" id="A0A258FTN4"/>
<gene>
    <name evidence="1" type="ORF">B7Z01_01280</name>
</gene>
<protein>
    <submittedName>
        <fullName evidence="1">Uncharacterized protein</fullName>
    </submittedName>
</protein>
<name>A0A258FTN4_9CAUL</name>
<organism evidence="1 2">
    <name type="scientific">Brevundimonas subvibrioides</name>
    <dbReference type="NCBI Taxonomy" id="74313"/>
    <lineage>
        <taxon>Bacteria</taxon>
        <taxon>Pseudomonadati</taxon>
        <taxon>Pseudomonadota</taxon>
        <taxon>Alphaproteobacteria</taxon>
        <taxon>Caulobacterales</taxon>
        <taxon>Caulobacteraceae</taxon>
        <taxon>Brevundimonas</taxon>
    </lineage>
</organism>
<dbReference type="EMBL" id="NCEB01000002">
    <property type="protein sequence ID" value="OYX35970.1"/>
    <property type="molecule type" value="Genomic_DNA"/>
</dbReference>
<dbReference type="Proteomes" id="UP000215595">
    <property type="component" value="Unassembled WGS sequence"/>
</dbReference>
<comment type="caution">
    <text evidence="1">The sequence shown here is derived from an EMBL/GenBank/DDBJ whole genome shotgun (WGS) entry which is preliminary data.</text>
</comment>
<reference evidence="1 2" key="1">
    <citation type="submission" date="2017-03" db="EMBL/GenBank/DDBJ databases">
        <title>Lifting the veil on microbial sulfur biogeochemistry in mining wastewaters.</title>
        <authorList>
            <person name="Kantor R.S."/>
            <person name="Colenbrander Nelson T."/>
            <person name="Marshall S."/>
            <person name="Bennett D."/>
            <person name="Apte S."/>
            <person name="Camacho D."/>
            <person name="Thomas B.C."/>
            <person name="Warren L.A."/>
            <person name="Banfield J.F."/>
        </authorList>
    </citation>
    <scope>NUCLEOTIDE SEQUENCE [LARGE SCALE GENOMIC DNA]</scope>
    <source>
        <strain evidence="1">32-69-9</strain>
    </source>
</reference>
<proteinExistence type="predicted"/>
<sequence length="81" mass="8642">MTANCAASRPASAVAPPRLTLPETAIRACDLYRIPDEAAIADLEIGYMTRGSQIAACDAARRLAVETLMAERLAQDAARPR</sequence>